<dbReference type="STRING" id="151549.A0A4C1TVE8"/>
<reference evidence="3 4" key="1">
    <citation type="journal article" date="2019" name="Commun. Biol.">
        <title>The bagworm genome reveals a unique fibroin gene that provides high tensile strength.</title>
        <authorList>
            <person name="Kono N."/>
            <person name="Nakamura H."/>
            <person name="Ohtoshi R."/>
            <person name="Tomita M."/>
            <person name="Numata K."/>
            <person name="Arakawa K."/>
        </authorList>
    </citation>
    <scope>NUCLEOTIDE SEQUENCE [LARGE SCALE GENOMIC DNA]</scope>
</reference>
<dbReference type="GO" id="GO:0016239">
    <property type="term" value="P:positive regulation of macroautophagy"/>
    <property type="evidence" value="ECO:0007669"/>
    <property type="project" value="TreeGrafter"/>
</dbReference>
<keyword evidence="4" id="KW-1185">Reference proteome</keyword>
<evidence type="ECO:0000313" key="4">
    <source>
        <dbReference type="Proteomes" id="UP000299102"/>
    </source>
</evidence>
<dbReference type="PANTHER" id="PTHR34339">
    <property type="entry name" value="STIMULATOR OF INTERFERON GENES PROTEIN"/>
    <property type="match status" value="1"/>
</dbReference>
<sequence length="298" mass="34751">MTFTNIKEAVAGGFKVEVTKFDHRPFHILPNDGAQFGGFEKNIERYEAVHKVTFPVKKLFLIIPKKLYCPPDLAEFNKNDKNLPYMEVCSSLEDVEKNVAGVNRKYRSSIYKIYQNHTDPVYIAAECATPLHTLQKVKERRAEYKELANADFEEIVDDFCKMLQSITDNSKNCYNKIELVYYDVPSYFPATHAIECGVEENLNQFIKFANPEIVRPYPKACPRKLIKNSRKKGKTRILTDTPEKRLIELAEQETQTKNNAKRERQEKRREAVGGRRRRRRLAPPLLRCDFFLDPVIRI</sequence>
<dbReference type="GO" id="GO:0061507">
    <property type="term" value="F:2',3'-cyclic GMP-AMP binding"/>
    <property type="evidence" value="ECO:0007669"/>
    <property type="project" value="TreeGrafter"/>
</dbReference>
<protein>
    <submittedName>
        <fullName evidence="3">Stimulator of interferon genes protein</fullName>
    </submittedName>
</protein>
<dbReference type="EMBL" id="BGZK01000092">
    <property type="protein sequence ID" value="GBP18011.1"/>
    <property type="molecule type" value="Genomic_DNA"/>
</dbReference>
<accession>A0A4C1TVE8</accession>
<dbReference type="InterPro" id="IPR038623">
    <property type="entry name" value="STING_C_sf"/>
</dbReference>
<dbReference type="GO" id="GO:0045087">
    <property type="term" value="P:innate immune response"/>
    <property type="evidence" value="ECO:0007669"/>
    <property type="project" value="TreeGrafter"/>
</dbReference>
<dbReference type="Proteomes" id="UP000299102">
    <property type="component" value="Unassembled WGS sequence"/>
</dbReference>
<dbReference type="Gene3D" id="3.40.50.12100">
    <property type="entry name" value="Stimulator of interferon genes protein"/>
    <property type="match status" value="1"/>
</dbReference>
<dbReference type="GO" id="GO:0005776">
    <property type="term" value="C:autophagosome"/>
    <property type="evidence" value="ECO:0007669"/>
    <property type="project" value="TreeGrafter"/>
</dbReference>
<gene>
    <name evidence="3" type="ORF">EVAR_16956_1</name>
</gene>
<dbReference type="GO" id="GO:0000045">
    <property type="term" value="P:autophagosome assembly"/>
    <property type="evidence" value="ECO:0007669"/>
    <property type="project" value="TreeGrafter"/>
</dbReference>
<evidence type="ECO:0000313" key="3">
    <source>
        <dbReference type="EMBL" id="GBP18011.1"/>
    </source>
</evidence>
<proteinExistence type="predicted"/>
<dbReference type="PANTHER" id="PTHR34339:SF1">
    <property type="entry name" value="STIMULATOR OF INTERFERON GENES PROTEIN"/>
    <property type="match status" value="1"/>
</dbReference>
<name>A0A4C1TVE8_EUMVA</name>
<evidence type="ECO:0000259" key="2">
    <source>
        <dbReference type="Pfam" id="PF15009"/>
    </source>
</evidence>
<organism evidence="3 4">
    <name type="scientific">Eumeta variegata</name>
    <name type="common">Bagworm moth</name>
    <name type="synonym">Eumeta japonica</name>
    <dbReference type="NCBI Taxonomy" id="151549"/>
    <lineage>
        <taxon>Eukaryota</taxon>
        <taxon>Metazoa</taxon>
        <taxon>Ecdysozoa</taxon>
        <taxon>Arthropoda</taxon>
        <taxon>Hexapoda</taxon>
        <taxon>Insecta</taxon>
        <taxon>Pterygota</taxon>
        <taxon>Neoptera</taxon>
        <taxon>Endopterygota</taxon>
        <taxon>Lepidoptera</taxon>
        <taxon>Glossata</taxon>
        <taxon>Ditrysia</taxon>
        <taxon>Tineoidea</taxon>
        <taxon>Psychidae</taxon>
        <taxon>Oiketicinae</taxon>
        <taxon>Eumeta</taxon>
    </lineage>
</organism>
<dbReference type="GO" id="GO:0035438">
    <property type="term" value="F:cyclic-di-GMP binding"/>
    <property type="evidence" value="ECO:0007669"/>
    <property type="project" value="TreeGrafter"/>
</dbReference>
<dbReference type="InterPro" id="IPR055432">
    <property type="entry name" value="STING_LBD"/>
</dbReference>
<feature type="domain" description="STING ligand-binding" evidence="2">
    <location>
        <begin position="28"/>
        <end position="183"/>
    </location>
</feature>
<dbReference type="GO" id="GO:0005789">
    <property type="term" value="C:endoplasmic reticulum membrane"/>
    <property type="evidence" value="ECO:0007669"/>
    <property type="project" value="TreeGrafter"/>
</dbReference>
<dbReference type="GO" id="GO:0061709">
    <property type="term" value="P:reticulophagy"/>
    <property type="evidence" value="ECO:0007669"/>
    <property type="project" value="TreeGrafter"/>
</dbReference>
<feature type="compositionally biased region" description="Basic and acidic residues" evidence="1">
    <location>
        <begin position="260"/>
        <end position="273"/>
    </location>
</feature>
<comment type="caution">
    <text evidence="3">The sequence shown here is derived from an EMBL/GenBank/DDBJ whole genome shotgun (WGS) entry which is preliminary data.</text>
</comment>
<dbReference type="Pfam" id="PF15009">
    <property type="entry name" value="STING_LBD"/>
    <property type="match status" value="1"/>
</dbReference>
<dbReference type="GO" id="GO:0002218">
    <property type="term" value="P:activation of innate immune response"/>
    <property type="evidence" value="ECO:0007669"/>
    <property type="project" value="InterPro"/>
</dbReference>
<dbReference type="GO" id="GO:0032481">
    <property type="term" value="P:positive regulation of type I interferon production"/>
    <property type="evidence" value="ECO:0007669"/>
    <property type="project" value="InterPro"/>
</dbReference>
<evidence type="ECO:0000256" key="1">
    <source>
        <dbReference type="SAM" id="MobiDB-lite"/>
    </source>
</evidence>
<dbReference type="InterPro" id="IPR029158">
    <property type="entry name" value="STING"/>
</dbReference>
<dbReference type="OrthoDB" id="6053839at2759"/>
<dbReference type="AlphaFoldDB" id="A0A4C1TVE8"/>
<feature type="region of interest" description="Disordered" evidence="1">
    <location>
        <begin position="252"/>
        <end position="276"/>
    </location>
</feature>